<dbReference type="Gene3D" id="3.40.50.150">
    <property type="entry name" value="Vaccinia Virus protein VP39"/>
    <property type="match status" value="1"/>
</dbReference>
<dbReference type="GO" id="GO:0032259">
    <property type="term" value="P:methylation"/>
    <property type="evidence" value="ECO:0007669"/>
    <property type="project" value="UniProtKB-KW"/>
</dbReference>
<dbReference type="Proteomes" id="UP000295706">
    <property type="component" value="Unassembled WGS sequence"/>
</dbReference>
<dbReference type="AlphaFoldDB" id="A0A4R4JVN5"/>
<evidence type="ECO:0000313" key="2">
    <source>
        <dbReference type="EMBL" id="TDB58643.1"/>
    </source>
</evidence>
<gene>
    <name evidence="2" type="ORF">EZE20_22740</name>
</gene>
<dbReference type="InterPro" id="IPR006342">
    <property type="entry name" value="FkbM_mtfrase"/>
</dbReference>
<evidence type="ECO:0000259" key="1">
    <source>
        <dbReference type="Pfam" id="PF05050"/>
    </source>
</evidence>
<evidence type="ECO:0000313" key="3">
    <source>
        <dbReference type="Proteomes" id="UP000295706"/>
    </source>
</evidence>
<keyword evidence="2" id="KW-0808">Transferase</keyword>
<dbReference type="NCBIfam" id="TIGR01444">
    <property type="entry name" value="fkbM_fam"/>
    <property type="match status" value="1"/>
</dbReference>
<proteinExistence type="predicted"/>
<dbReference type="PANTHER" id="PTHR36973">
    <property type="entry name" value="SLL1456 PROTEIN-RELATED"/>
    <property type="match status" value="1"/>
</dbReference>
<accession>A0A4R4JVN5</accession>
<keyword evidence="3" id="KW-1185">Reference proteome</keyword>
<organism evidence="2 3">
    <name type="scientific">Arundinibacter roseus</name>
    <dbReference type="NCBI Taxonomy" id="2070510"/>
    <lineage>
        <taxon>Bacteria</taxon>
        <taxon>Pseudomonadati</taxon>
        <taxon>Bacteroidota</taxon>
        <taxon>Cytophagia</taxon>
        <taxon>Cytophagales</taxon>
        <taxon>Spirosomataceae</taxon>
        <taxon>Arundinibacter</taxon>
    </lineage>
</organism>
<dbReference type="Pfam" id="PF05050">
    <property type="entry name" value="Methyltransf_21"/>
    <property type="match status" value="1"/>
</dbReference>
<dbReference type="PANTHER" id="PTHR36973:SF4">
    <property type="entry name" value="NODULATION PROTEIN"/>
    <property type="match status" value="1"/>
</dbReference>
<name>A0A4R4JVN5_9BACT</name>
<dbReference type="SUPFAM" id="SSF53335">
    <property type="entry name" value="S-adenosyl-L-methionine-dependent methyltransferases"/>
    <property type="match status" value="1"/>
</dbReference>
<dbReference type="GO" id="GO:0008171">
    <property type="term" value="F:O-methyltransferase activity"/>
    <property type="evidence" value="ECO:0007669"/>
    <property type="project" value="TreeGrafter"/>
</dbReference>
<dbReference type="InterPro" id="IPR029063">
    <property type="entry name" value="SAM-dependent_MTases_sf"/>
</dbReference>
<dbReference type="EMBL" id="SMJU01000022">
    <property type="protein sequence ID" value="TDB58643.1"/>
    <property type="molecule type" value="Genomic_DNA"/>
</dbReference>
<dbReference type="RefSeq" id="WP_132122106.1">
    <property type="nucleotide sequence ID" value="NZ_SMJU01000022.1"/>
</dbReference>
<feature type="domain" description="Methyltransferase FkbM" evidence="1">
    <location>
        <begin position="41"/>
        <end position="210"/>
    </location>
</feature>
<comment type="caution">
    <text evidence="2">The sequence shown here is derived from an EMBL/GenBank/DDBJ whole genome shotgun (WGS) entry which is preliminary data.</text>
</comment>
<dbReference type="OrthoDB" id="9812600at2"/>
<sequence>MKYIITNIFKKLGVDIKRYPNIHQRRKLKLFKKYNISLVLDVGANVGQYGKEIRDLGYKGKIISFEPLSNEFQILNTLTKKHKEWRAINVALGDIDGELEINVSEMSVTSSILDVSNNYMNEAYSNAHVIGKEIVKTMTLDTFFNKEQSLLNENIFLKLDAQGYEDKIIFGAKKSLANVMGIQIEMSIVELYKGEILFKEMLEKLNNLGFGLIDIKQGFYDPKTLDLYQIDGLFFRK</sequence>
<protein>
    <submittedName>
        <fullName evidence="2">FkbM family methyltransferase</fullName>
    </submittedName>
</protein>
<keyword evidence="2" id="KW-0489">Methyltransferase</keyword>
<reference evidence="2 3" key="1">
    <citation type="submission" date="2019-02" db="EMBL/GenBank/DDBJ databases">
        <title>Arundinibacter roseus gen. nov., sp. nov., a new member of the family Cytophagaceae.</title>
        <authorList>
            <person name="Szuroczki S."/>
            <person name="Khayer B."/>
            <person name="Sproer C."/>
            <person name="Toumi M."/>
            <person name="Szabo A."/>
            <person name="Felfoldi T."/>
            <person name="Schumann P."/>
            <person name="Toth E."/>
        </authorList>
    </citation>
    <scope>NUCLEOTIDE SEQUENCE [LARGE SCALE GENOMIC DNA]</scope>
    <source>
        <strain evidence="2 3">DMA-k-7a</strain>
    </source>
</reference>
<dbReference type="InterPro" id="IPR053188">
    <property type="entry name" value="FkbM_Methyltransferase"/>
</dbReference>